<keyword evidence="1" id="KW-0812">Transmembrane</keyword>
<accession>G4NME5</accession>
<dbReference type="EMBL" id="CP002401">
    <property type="protein sequence ID" value="AEP35139.1"/>
    <property type="molecule type" value="Genomic_DNA"/>
</dbReference>
<evidence type="ECO:0000313" key="3">
    <source>
        <dbReference type="Proteomes" id="UP000009287"/>
    </source>
</evidence>
<dbReference type="KEGG" id="cra:CTO_0322"/>
<reference evidence="2 3" key="1">
    <citation type="journal article" date="2011" name="J. Exp. Med.">
        <title>A live-attenuated chlamydial vaccine protects against trachoma in nonhuman primates.</title>
        <authorList>
            <person name="Kari L."/>
            <person name="Whitmire W.M."/>
            <person name="Olivares-Zavaleta N."/>
            <person name="Goheen M.M."/>
            <person name="Taylor L.D."/>
            <person name="Carlson J.H."/>
            <person name="Sturdevant G.L."/>
            <person name="Lu C."/>
            <person name="Bakios L.E."/>
            <person name="Randall L.B."/>
            <person name="Parnell M.J."/>
            <person name="Zhong G."/>
            <person name="Caldwell H.D."/>
        </authorList>
    </citation>
    <scope>NUCLEOTIDE SEQUENCE [LARGE SCALE GENOMIC DNA]</scope>
    <source>
        <strain evidence="2 3">A2497</strain>
    </source>
</reference>
<proteinExistence type="predicted"/>
<evidence type="ECO:0000256" key="1">
    <source>
        <dbReference type="SAM" id="Phobius"/>
    </source>
</evidence>
<organism evidence="2 3">
    <name type="scientific">Chlamydia trachomatis serovar A (strain A2497)</name>
    <dbReference type="NCBI Taxonomy" id="580047"/>
    <lineage>
        <taxon>Bacteria</taxon>
        <taxon>Pseudomonadati</taxon>
        <taxon>Chlamydiota</taxon>
        <taxon>Chlamydiia</taxon>
        <taxon>Chlamydiales</taxon>
        <taxon>Chlamydiaceae</taxon>
        <taxon>Chlamydia/Chlamydophila group</taxon>
        <taxon>Chlamydia</taxon>
    </lineage>
</organism>
<keyword evidence="1" id="KW-1133">Transmembrane helix</keyword>
<sequence length="130" mass="14106">MGNQSVICWPHIFGDMCYVLNFITGKYSTPSPNNCRPQSPQKTGGHSNLLFVLALLPVIGLGVAIYLCARRANYWKGNAAIATAGGLGLITIAAALMVVITPIIFCLRYLYQLLRQLPAHCCGSSHQIEI</sequence>
<dbReference type="Proteomes" id="UP000009287">
    <property type="component" value="Chromosome"/>
</dbReference>
<keyword evidence="1" id="KW-0472">Membrane</keyword>
<feature type="transmembrane region" description="Helical" evidence="1">
    <location>
        <begin position="49"/>
        <end position="69"/>
    </location>
</feature>
<feature type="transmembrane region" description="Helical" evidence="1">
    <location>
        <begin position="81"/>
        <end position="111"/>
    </location>
</feature>
<name>G4NME5_CHLT4</name>
<gene>
    <name evidence="2" type="ordered locus">CTO_0322</name>
</gene>
<protein>
    <submittedName>
        <fullName evidence="2">Putative membrane associated protein</fullName>
    </submittedName>
</protein>
<evidence type="ECO:0000313" key="2">
    <source>
        <dbReference type="EMBL" id="AEP35139.1"/>
    </source>
</evidence>
<dbReference type="AlphaFoldDB" id="G4NME5"/>